<organism evidence="1 2">
    <name type="scientific">Methylobacterium aquaticum</name>
    <dbReference type="NCBI Taxonomy" id="270351"/>
    <lineage>
        <taxon>Bacteria</taxon>
        <taxon>Pseudomonadati</taxon>
        <taxon>Pseudomonadota</taxon>
        <taxon>Alphaproteobacteria</taxon>
        <taxon>Hyphomicrobiales</taxon>
        <taxon>Methylobacteriaceae</taxon>
        <taxon>Methylobacterium</taxon>
    </lineage>
</organism>
<name>A0A0J6SHS9_9HYPH</name>
<accession>A0A0J6SHS9</accession>
<dbReference type="OrthoDB" id="9801102at2"/>
<dbReference type="EMBL" id="LABX01000127">
    <property type="protein sequence ID" value="KMO32908.1"/>
    <property type="molecule type" value="Genomic_DNA"/>
</dbReference>
<evidence type="ECO:0000313" key="1">
    <source>
        <dbReference type="EMBL" id="KMO32908.1"/>
    </source>
</evidence>
<dbReference type="PANTHER" id="PTHR40266">
    <property type="entry name" value="TOXIN HIGB-1"/>
    <property type="match status" value="1"/>
</dbReference>
<dbReference type="AlphaFoldDB" id="A0A0J6SHS9"/>
<reference evidence="1 2" key="1">
    <citation type="submission" date="2015-03" db="EMBL/GenBank/DDBJ databases">
        <title>Genome sequencing of Methylobacterium aquaticum DSM16371 type strain.</title>
        <authorList>
            <person name="Chaudhry V."/>
            <person name="Patil P.B."/>
        </authorList>
    </citation>
    <scope>NUCLEOTIDE SEQUENCE [LARGE SCALE GENOMIC DNA]</scope>
    <source>
        <strain evidence="1 2">DSM 16371</strain>
    </source>
</reference>
<evidence type="ECO:0000313" key="2">
    <source>
        <dbReference type="Proteomes" id="UP000035929"/>
    </source>
</evidence>
<dbReference type="Pfam" id="PF05015">
    <property type="entry name" value="HigB-like_toxin"/>
    <property type="match status" value="1"/>
</dbReference>
<proteinExistence type="predicted"/>
<dbReference type="Gene3D" id="3.30.2310.20">
    <property type="entry name" value="RelE-like"/>
    <property type="match status" value="1"/>
</dbReference>
<dbReference type="InterPro" id="IPR007711">
    <property type="entry name" value="HigB-1"/>
</dbReference>
<comment type="caution">
    <text evidence="1">The sequence shown here is derived from an EMBL/GenBank/DDBJ whole genome shotgun (WGS) entry which is preliminary data.</text>
</comment>
<dbReference type="RefSeq" id="WP_048464892.1">
    <property type="nucleotide sequence ID" value="NZ_LABX01000127.1"/>
</dbReference>
<sequence>MAIQSFYDRVTEAVFQGKCPKGFPSDVFKAARRKLAVIDTAASLDELKMPPGNKLHPLTNDRAGQHAIWINSRVRICFEWTAQGPARVEIVDYH</sequence>
<dbReference type="PANTHER" id="PTHR40266:SF2">
    <property type="entry name" value="TOXIN HIGB-1"/>
    <property type="match status" value="1"/>
</dbReference>
<protein>
    <submittedName>
        <fullName evidence="1">Killer protein</fullName>
    </submittedName>
</protein>
<dbReference type="InterPro" id="IPR035093">
    <property type="entry name" value="RelE/ParE_toxin_dom_sf"/>
</dbReference>
<dbReference type="PATRIC" id="fig|270351.6.peg.848"/>
<gene>
    <name evidence="1" type="ORF">VP06_16670</name>
</gene>
<dbReference type="Proteomes" id="UP000035929">
    <property type="component" value="Unassembled WGS sequence"/>
</dbReference>
<dbReference type="SUPFAM" id="SSF143011">
    <property type="entry name" value="RelE-like"/>
    <property type="match status" value="1"/>
</dbReference>